<reference evidence="3" key="2">
    <citation type="submission" date="2012-11" db="EMBL/GenBank/DDBJ databases">
        <authorList>
            <person name="Kuo A."/>
            <person name="Curtis B.A."/>
            <person name="Tanifuji G."/>
            <person name="Burki F."/>
            <person name="Gruber A."/>
            <person name="Irimia M."/>
            <person name="Maruyama S."/>
            <person name="Arias M.C."/>
            <person name="Ball S.G."/>
            <person name="Gile G.H."/>
            <person name="Hirakawa Y."/>
            <person name="Hopkins J.F."/>
            <person name="Rensing S.A."/>
            <person name="Schmutz J."/>
            <person name="Symeonidi A."/>
            <person name="Elias M."/>
            <person name="Eveleigh R.J."/>
            <person name="Herman E.K."/>
            <person name="Klute M.J."/>
            <person name="Nakayama T."/>
            <person name="Obornik M."/>
            <person name="Reyes-Prieto A."/>
            <person name="Armbrust E.V."/>
            <person name="Aves S.J."/>
            <person name="Beiko R.G."/>
            <person name="Coutinho P."/>
            <person name="Dacks J.B."/>
            <person name="Durnford D.G."/>
            <person name="Fast N.M."/>
            <person name="Green B.R."/>
            <person name="Grisdale C."/>
            <person name="Hempe F."/>
            <person name="Henrissat B."/>
            <person name="Hoppner M.P."/>
            <person name="Ishida K.-I."/>
            <person name="Kim E."/>
            <person name="Koreny L."/>
            <person name="Kroth P.G."/>
            <person name="Liu Y."/>
            <person name="Malik S.-B."/>
            <person name="Maier U.G."/>
            <person name="McRose D."/>
            <person name="Mock T."/>
            <person name="Neilson J.A."/>
            <person name="Onodera N.T."/>
            <person name="Poole A.M."/>
            <person name="Pritham E.J."/>
            <person name="Richards T.A."/>
            <person name="Rocap G."/>
            <person name="Roy S.W."/>
            <person name="Sarai C."/>
            <person name="Schaack S."/>
            <person name="Shirato S."/>
            <person name="Slamovits C.H."/>
            <person name="Spencer D.F."/>
            <person name="Suzuki S."/>
            <person name="Worden A.Z."/>
            <person name="Zauner S."/>
            <person name="Barry K."/>
            <person name="Bell C."/>
            <person name="Bharti A.K."/>
            <person name="Crow J.A."/>
            <person name="Grimwood J."/>
            <person name="Kramer R."/>
            <person name="Lindquist E."/>
            <person name="Lucas S."/>
            <person name="Salamov A."/>
            <person name="McFadden G.I."/>
            <person name="Lane C.E."/>
            <person name="Keeling P.J."/>
            <person name="Gray M.W."/>
            <person name="Grigoriev I.V."/>
            <person name="Archibald J.M."/>
        </authorList>
    </citation>
    <scope>NUCLEOTIDE SEQUENCE</scope>
    <source>
        <strain evidence="3">CCMP2712</strain>
    </source>
</reference>
<gene>
    <name evidence="1" type="ORF">GUITHDRAFT_112474</name>
</gene>
<dbReference type="GeneID" id="17298178"/>
<dbReference type="RefSeq" id="XP_005828481.1">
    <property type="nucleotide sequence ID" value="XM_005828424.1"/>
</dbReference>
<proteinExistence type="predicted"/>
<evidence type="ECO:0000313" key="2">
    <source>
        <dbReference type="EnsemblProtists" id="EKX41501"/>
    </source>
</evidence>
<dbReference type="EnsemblProtists" id="EKX41501">
    <property type="protein sequence ID" value="EKX41501"/>
    <property type="gene ID" value="GUITHDRAFT_112474"/>
</dbReference>
<evidence type="ECO:0000313" key="1">
    <source>
        <dbReference type="EMBL" id="EKX41501.1"/>
    </source>
</evidence>
<dbReference type="AlphaFoldDB" id="L1IZ31"/>
<dbReference type="PaxDb" id="55529-EKX41501"/>
<dbReference type="Proteomes" id="UP000011087">
    <property type="component" value="Unassembled WGS sequence"/>
</dbReference>
<keyword evidence="3" id="KW-1185">Reference proteome</keyword>
<reference evidence="2" key="3">
    <citation type="submission" date="2016-03" db="UniProtKB">
        <authorList>
            <consortium name="EnsemblProtists"/>
        </authorList>
    </citation>
    <scope>IDENTIFICATION</scope>
</reference>
<sequence length="211" mass="23364">MFFRYFTRRSLPPSSSCLITPAVNMGPLVIATPLAFHPSWHLARSPAVCLCLDVSPTLDPSLTSLTRTSYSSDSKDQNLEYLIVLVRFQLVKFRQLVGRVLPVPLDVFQLTHQKELPPDLTKLWQARKCFILAKLRVLEQALFSVPCTAPHAHCVNPPSSGLQGLCSLTPSLCRMHMEAVALEDVVADFEDVHSLIQALLPAVLVGEVNHA</sequence>
<protein>
    <submittedName>
        <fullName evidence="1 2">Uncharacterized protein</fullName>
    </submittedName>
</protein>
<organism evidence="1">
    <name type="scientific">Guillardia theta (strain CCMP2712)</name>
    <name type="common">Cryptophyte</name>
    <dbReference type="NCBI Taxonomy" id="905079"/>
    <lineage>
        <taxon>Eukaryota</taxon>
        <taxon>Cryptophyceae</taxon>
        <taxon>Pyrenomonadales</taxon>
        <taxon>Geminigeraceae</taxon>
        <taxon>Guillardia</taxon>
    </lineage>
</organism>
<dbReference type="KEGG" id="gtt:GUITHDRAFT_112474"/>
<reference evidence="1 3" key="1">
    <citation type="journal article" date="2012" name="Nature">
        <title>Algal genomes reveal evolutionary mosaicism and the fate of nucleomorphs.</title>
        <authorList>
            <consortium name="DOE Joint Genome Institute"/>
            <person name="Curtis B.A."/>
            <person name="Tanifuji G."/>
            <person name="Burki F."/>
            <person name="Gruber A."/>
            <person name="Irimia M."/>
            <person name="Maruyama S."/>
            <person name="Arias M.C."/>
            <person name="Ball S.G."/>
            <person name="Gile G.H."/>
            <person name="Hirakawa Y."/>
            <person name="Hopkins J.F."/>
            <person name="Kuo A."/>
            <person name="Rensing S.A."/>
            <person name="Schmutz J."/>
            <person name="Symeonidi A."/>
            <person name="Elias M."/>
            <person name="Eveleigh R.J."/>
            <person name="Herman E.K."/>
            <person name="Klute M.J."/>
            <person name="Nakayama T."/>
            <person name="Obornik M."/>
            <person name="Reyes-Prieto A."/>
            <person name="Armbrust E.V."/>
            <person name="Aves S.J."/>
            <person name="Beiko R.G."/>
            <person name="Coutinho P."/>
            <person name="Dacks J.B."/>
            <person name="Durnford D.G."/>
            <person name="Fast N.M."/>
            <person name="Green B.R."/>
            <person name="Grisdale C.J."/>
            <person name="Hempel F."/>
            <person name="Henrissat B."/>
            <person name="Hoppner M.P."/>
            <person name="Ishida K."/>
            <person name="Kim E."/>
            <person name="Koreny L."/>
            <person name="Kroth P.G."/>
            <person name="Liu Y."/>
            <person name="Malik S.B."/>
            <person name="Maier U.G."/>
            <person name="McRose D."/>
            <person name="Mock T."/>
            <person name="Neilson J.A."/>
            <person name="Onodera N.T."/>
            <person name="Poole A.M."/>
            <person name="Pritham E.J."/>
            <person name="Richards T.A."/>
            <person name="Rocap G."/>
            <person name="Roy S.W."/>
            <person name="Sarai C."/>
            <person name="Schaack S."/>
            <person name="Shirato S."/>
            <person name="Slamovits C.H."/>
            <person name="Spencer D.F."/>
            <person name="Suzuki S."/>
            <person name="Worden A.Z."/>
            <person name="Zauner S."/>
            <person name="Barry K."/>
            <person name="Bell C."/>
            <person name="Bharti A.K."/>
            <person name="Crow J.A."/>
            <person name="Grimwood J."/>
            <person name="Kramer R."/>
            <person name="Lindquist E."/>
            <person name="Lucas S."/>
            <person name="Salamov A."/>
            <person name="McFadden G.I."/>
            <person name="Lane C.E."/>
            <person name="Keeling P.J."/>
            <person name="Gray M.W."/>
            <person name="Grigoriev I.V."/>
            <person name="Archibald J.M."/>
        </authorList>
    </citation>
    <scope>NUCLEOTIDE SEQUENCE</scope>
    <source>
        <strain evidence="1 3">CCMP2712</strain>
    </source>
</reference>
<dbReference type="EMBL" id="JH993023">
    <property type="protein sequence ID" value="EKX41501.1"/>
    <property type="molecule type" value="Genomic_DNA"/>
</dbReference>
<evidence type="ECO:0000313" key="3">
    <source>
        <dbReference type="Proteomes" id="UP000011087"/>
    </source>
</evidence>
<name>L1IZ31_GUITC</name>
<dbReference type="HOGENOM" id="CLU_1306918_0_0_1"/>
<accession>L1IZ31</accession>